<dbReference type="EMBL" id="SGPM01000017">
    <property type="protein sequence ID" value="THH32689.1"/>
    <property type="molecule type" value="Genomic_DNA"/>
</dbReference>
<dbReference type="Proteomes" id="UP000308730">
    <property type="component" value="Unassembled WGS sequence"/>
</dbReference>
<name>A0A4S4N1A6_9APHY</name>
<evidence type="ECO:0000313" key="1">
    <source>
        <dbReference type="EMBL" id="THH32689.1"/>
    </source>
</evidence>
<accession>A0A4S4N1A6</accession>
<organism evidence="1 2">
    <name type="scientific">Antrodiella citrinella</name>
    <dbReference type="NCBI Taxonomy" id="2447956"/>
    <lineage>
        <taxon>Eukaryota</taxon>
        <taxon>Fungi</taxon>
        <taxon>Dikarya</taxon>
        <taxon>Basidiomycota</taxon>
        <taxon>Agaricomycotina</taxon>
        <taxon>Agaricomycetes</taxon>
        <taxon>Polyporales</taxon>
        <taxon>Steccherinaceae</taxon>
        <taxon>Antrodiella</taxon>
    </lineage>
</organism>
<gene>
    <name evidence="1" type="ORF">EUX98_g1540</name>
</gene>
<dbReference type="OrthoDB" id="3268787at2759"/>
<comment type="caution">
    <text evidence="1">The sequence shown here is derived from an EMBL/GenBank/DDBJ whole genome shotgun (WGS) entry which is preliminary data.</text>
</comment>
<protein>
    <recommendedName>
        <fullName evidence="3">BTB domain-containing protein</fullName>
    </recommendedName>
</protein>
<keyword evidence="2" id="KW-1185">Reference proteome</keyword>
<reference evidence="1 2" key="1">
    <citation type="submission" date="2019-02" db="EMBL/GenBank/DDBJ databases">
        <title>Genome sequencing of the rare red list fungi Antrodiella citrinella (Flaviporus citrinellus).</title>
        <authorList>
            <person name="Buettner E."/>
            <person name="Kellner H."/>
        </authorList>
    </citation>
    <scope>NUCLEOTIDE SEQUENCE [LARGE SCALE GENOMIC DNA]</scope>
    <source>
        <strain evidence="1 2">DSM 108506</strain>
    </source>
</reference>
<evidence type="ECO:0000313" key="2">
    <source>
        <dbReference type="Proteomes" id="UP000308730"/>
    </source>
</evidence>
<proteinExistence type="predicted"/>
<evidence type="ECO:0008006" key="3">
    <source>
        <dbReference type="Google" id="ProtNLM"/>
    </source>
</evidence>
<dbReference type="AlphaFoldDB" id="A0A4S4N1A6"/>
<sequence length="348" mass="38821">MADIQPQPRQGTYSSMPVATTSPRANVAAKYYELAIRHVTLYDPTGDVVLVARGSDGVRQLFRVHSTAFGRWGALLKALKAHGNVYYRTSGGVENGPCVEMDDKADDVAAFLTAHVLEATEVLNVWGFSKSDPMVPLKIGSILRISHKYCFDSLSLPLRRFFSSAWPQSLDDWDVSECKFDLLASGITEHSTIPKRYAEDDFPEAASAIRLALDVNMSEILPAAFYHLSRVPVSHNWDARRRPSSPRSSRFFTPATRSAKWDLLTTGDLIRVLHGREKIHEFMVDNWADSVVVACHASCSEPSRECSKRYHDLTSLHAMLSENARSNSSGAFQYLQHVRGVGMAYFYG</sequence>